<protein>
    <submittedName>
        <fullName evidence="1">Uncharacterized protein</fullName>
    </submittedName>
</protein>
<sequence>MNRRLIRAGVVTSAPEGVIKRFMREYGFDHMELPKVSPTEAAFYSVTYDELKVQVLDECIRMIDKYLPDRKRGDIALETDRWSYRLSQLHEDPA</sequence>
<accession>A0A8S5NFW1</accession>
<name>A0A8S5NFW1_9CAUD</name>
<organism evidence="1">
    <name type="scientific">Siphoviridae sp. ctHEr2</name>
    <dbReference type="NCBI Taxonomy" id="2826229"/>
    <lineage>
        <taxon>Viruses</taxon>
        <taxon>Duplodnaviria</taxon>
        <taxon>Heunggongvirae</taxon>
        <taxon>Uroviricota</taxon>
        <taxon>Caudoviricetes</taxon>
    </lineage>
</organism>
<reference evidence="1" key="1">
    <citation type="journal article" date="2021" name="Proc. Natl. Acad. Sci. U.S.A.">
        <title>A Catalog of Tens of Thousands of Viruses from Human Metagenomes Reveals Hidden Associations with Chronic Diseases.</title>
        <authorList>
            <person name="Tisza M.J."/>
            <person name="Buck C.B."/>
        </authorList>
    </citation>
    <scope>NUCLEOTIDE SEQUENCE</scope>
    <source>
        <strain evidence="1">CtHEr2</strain>
    </source>
</reference>
<evidence type="ECO:0000313" key="1">
    <source>
        <dbReference type="EMBL" id="DAD93088.1"/>
    </source>
</evidence>
<dbReference type="EMBL" id="BK015152">
    <property type="protein sequence ID" value="DAD93088.1"/>
    <property type="molecule type" value="Genomic_DNA"/>
</dbReference>
<proteinExistence type="predicted"/>